<dbReference type="EMBL" id="PETL01000006">
    <property type="protein sequence ID" value="PIV64841.1"/>
    <property type="molecule type" value="Genomic_DNA"/>
</dbReference>
<dbReference type="AlphaFoldDB" id="A0A2M7EAW3"/>
<keyword evidence="2" id="KW-0812">Transmembrane</keyword>
<accession>A0A2M7EAW3</accession>
<evidence type="ECO:0000313" key="4">
    <source>
        <dbReference type="Proteomes" id="UP000228886"/>
    </source>
</evidence>
<feature type="transmembrane region" description="Helical" evidence="2">
    <location>
        <begin position="224"/>
        <end position="246"/>
    </location>
</feature>
<comment type="caution">
    <text evidence="3">The sequence shown here is derived from an EMBL/GenBank/DDBJ whole genome shotgun (WGS) entry which is preliminary data.</text>
</comment>
<sequence>MEFQSSPSPYILSPRGEGRGEGANLPLSKDMKMQTVNRQEKKRKLLDFLEAKKEERKTISRKRKEAILAAEKEKEKIRLRASIKKEFLQKEKGFSVAKAAISRIEKKEKLLQFIKERKGKFARIKNPRRKISLTAKPLLFLTRIKKIPKTTILKAKEITKKTLPAKKTILAVPQAPIKVSPAVKSGERATKPDAPISKKAAKKEIAVSQKIEWKPFLRRYTVKIFFFLLLLAWAGEIIFFGSKIYFRKEKPEDIIPAEKQLFSQKKSEKRETEEAKVFAVPEIKIAGERDPFSNDLFRMEVLMATRKPEVIPFKSIIKPEVEKPVEIPPLIPEGEKISSLARVERPEVTEISLPKPVCPLKYRGSLEIAGMEYLFVEGEKNHQATIGDIIEGYRLFNKVGDIAYLSKDGNIFQISKQTLSCPLHYRGRLIMDGKEYLFLEGKRTYRVLLGESAEEYQVIRRIGNILYLLKDNNIFELKEE</sequence>
<organism evidence="3 4">
    <name type="scientific">bacterium (Candidatus Ratteibacteria) CG01_land_8_20_14_3_00_40_19</name>
    <dbReference type="NCBI Taxonomy" id="2014290"/>
    <lineage>
        <taxon>Bacteria</taxon>
        <taxon>Candidatus Ratteibacteria</taxon>
    </lineage>
</organism>
<name>A0A2M7EAW3_9BACT</name>
<evidence type="ECO:0000256" key="1">
    <source>
        <dbReference type="SAM" id="MobiDB-lite"/>
    </source>
</evidence>
<protein>
    <submittedName>
        <fullName evidence="3">Uncharacterized protein</fullName>
    </submittedName>
</protein>
<keyword evidence="2" id="KW-0472">Membrane</keyword>
<dbReference type="Proteomes" id="UP000228886">
    <property type="component" value="Unassembled WGS sequence"/>
</dbReference>
<keyword evidence="2" id="KW-1133">Transmembrane helix</keyword>
<evidence type="ECO:0000313" key="3">
    <source>
        <dbReference type="EMBL" id="PIV64841.1"/>
    </source>
</evidence>
<reference evidence="4" key="1">
    <citation type="submission" date="2017-09" db="EMBL/GenBank/DDBJ databases">
        <title>Depth-based differentiation of microbial function through sediment-hosted aquifers and enrichment of novel symbionts in the deep terrestrial subsurface.</title>
        <authorList>
            <person name="Probst A.J."/>
            <person name="Ladd B."/>
            <person name="Jarett J.K."/>
            <person name="Geller-Mcgrath D.E."/>
            <person name="Sieber C.M.K."/>
            <person name="Emerson J.B."/>
            <person name="Anantharaman K."/>
            <person name="Thomas B.C."/>
            <person name="Malmstrom R."/>
            <person name="Stieglmeier M."/>
            <person name="Klingl A."/>
            <person name="Woyke T."/>
            <person name="Ryan C.M."/>
            <person name="Banfield J.F."/>
        </authorList>
    </citation>
    <scope>NUCLEOTIDE SEQUENCE [LARGE SCALE GENOMIC DNA]</scope>
</reference>
<gene>
    <name evidence="3" type="ORF">COS11_00090</name>
</gene>
<feature type="region of interest" description="Disordered" evidence="1">
    <location>
        <begin position="1"/>
        <end position="36"/>
    </location>
</feature>
<proteinExistence type="predicted"/>
<evidence type="ECO:0000256" key="2">
    <source>
        <dbReference type="SAM" id="Phobius"/>
    </source>
</evidence>